<keyword evidence="5" id="KW-1185">Reference proteome</keyword>
<organism evidence="4 5">
    <name type="scientific">Parabacteroides chinchillae</name>
    <dbReference type="NCBI Taxonomy" id="871327"/>
    <lineage>
        <taxon>Bacteria</taxon>
        <taxon>Pseudomonadati</taxon>
        <taxon>Bacteroidota</taxon>
        <taxon>Bacteroidia</taxon>
        <taxon>Bacteroidales</taxon>
        <taxon>Tannerellaceae</taxon>
        <taxon>Parabacteroides</taxon>
    </lineage>
</organism>
<evidence type="ECO:0000259" key="2">
    <source>
        <dbReference type="Pfam" id="PF07603"/>
    </source>
</evidence>
<accession>A0A8G2FBZ8</accession>
<dbReference type="InterPro" id="IPR032594">
    <property type="entry name" value="DUF4906"/>
</dbReference>
<evidence type="ECO:0000259" key="3">
    <source>
        <dbReference type="Pfam" id="PF16249"/>
    </source>
</evidence>
<proteinExistence type="predicted"/>
<comment type="caution">
    <text evidence="4">The sequence shown here is derived from an EMBL/GenBank/DDBJ whole genome shotgun (WGS) entry which is preliminary data.</text>
</comment>
<feature type="region of interest" description="Disordered" evidence="1">
    <location>
        <begin position="1"/>
        <end position="21"/>
    </location>
</feature>
<sequence>MLPALTACNDDNEPEKDPTTGHTLTLTLKTGVEAIPETRALIREAAPESEAAQAGFYYELVSSDADSVAVSDPMTKAPTTLKNVYALLFKSDGTFNGRTNIGTMTANTDKVVTFTNVADPAATSCRLVIVANDNAATNNYASTGGTGNFANFTGNYAAFQALVMTNTISSDADVPYAGTATVNLFAGGVNATTSVQLYRTLAKVTLSNTFSITGGPARSSITLYNAGSRRFATQGSDNYDGTGTTQTSSFVATTAGSNANSNVWYVGENIRPAGSSISSAADRNSSKAPANASYIRITSAAKSIVNTVPAIGEEYIKNGTETFSYDIYLGKSNNLTDFSLRRHTNYTITSTVSGTLAAQEYLAANDGRVTMDVSKQAVGLCIGLLGGASGYKTGTSVAYTITGSYTKMLLLAPTSTNKSGMNWSDDETTQYQTESRKYWDHTYTSANIEKGSGYAYDYCNSLNVNGETGWYLPTQAQLMAIWAMLQGIDNGKFKEEYTTAIGYHWSSTEGNSKSSYLTNLYTGETNTFTDGKAGRFSVRCVKDAGQPLTETPMATTINGYPVIDLSALNPLGCLLSLSEANSRREAMHACTPGNTEYLSVGQAVSNHAGTWNAKMSTRYQLMRDKLTNSSGGTSMTWADAWNACKAYSGEGGTAGQWRLPTQRELQMIWVLHPQLVGKGGFIATNNSFWTATEGSDGKAGNAWAVNLYYGTTNRSIPKTSNYSVRCVRDI</sequence>
<evidence type="ECO:0000313" key="4">
    <source>
        <dbReference type="EMBL" id="SEG19792.1"/>
    </source>
</evidence>
<evidence type="ECO:0000256" key="1">
    <source>
        <dbReference type="SAM" id="MobiDB-lite"/>
    </source>
</evidence>
<evidence type="ECO:0000313" key="5">
    <source>
        <dbReference type="Proteomes" id="UP000236725"/>
    </source>
</evidence>
<dbReference type="AlphaFoldDB" id="A0A8G2FBZ8"/>
<feature type="domain" description="DUF4906" evidence="3">
    <location>
        <begin position="262"/>
        <end position="349"/>
    </location>
</feature>
<dbReference type="Pfam" id="PF16249">
    <property type="entry name" value="DUF4906"/>
    <property type="match status" value="1"/>
</dbReference>
<protein>
    <submittedName>
        <fullName evidence="4">Uncharacterized protein</fullName>
    </submittedName>
</protein>
<dbReference type="Pfam" id="PF07603">
    <property type="entry name" value="Lcl_C"/>
    <property type="match status" value="1"/>
</dbReference>
<gene>
    <name evidence="4" type="ORF">SAMN05444001_11960</name>
</gene>
<feature type="domain" description="Lcl C-terminal" evidence="2">
    <location>
        <begin position="626"/>
        <end position="728"/>
    </location>
</feature>
<reference evidence="4 5" key="1">
    <citation type="submission" date="2016-10" db="EMBL/GenBank/DDBJ databases">
        <authorList>
            <person name="Varghese N."/>
            <person name="Submissions S."/>
        </authorList>
    </citation>
    <scope>NUCLEOTIDE SEQUENCE [LARGE SCALE GENOMIC DNA]</scope>
    <source>
        <strain evidence="4 5">DSM 29073</strain>
    </source>
</reference>
<dbReference type="InterPro" id="IPR011460">
    <property type="entry name" value="Lcl_C"/>
</dbReference>
<name>A0A8G2FBZ8_9BACT</name>
<dbReference type="Proteomes" id="UP000236725">
    <property type="component" value="Unassembled WGS sequence"/>
</dbReference>
<dbReference type="RefSeq" id="WP_103984170.1">
    <property type="nucleotide sequence ID" value="NZ_FNVS01000019.1"/>
</dbReference>
<dbReference type="EMBL" id="FNVS01000019">
    <property type="protein sequence ID" value="SEG19792.1"/>
    <property type="molecule type" value="Genomic_DNA"/>
</dbReference>